<dbReference type="EMBL" id="QYTU02000004">
    <property type="protein sequence ID" value="RWR13949.1"/>
    <property type="molecule type" value="Genomic_DNA"/>
</dbReference>
<accession>A0A443J0I8</accession>
<sequence length="110" mass="12339">MTGFIINIIILIPFLIFAVILSKGKGAFLIAGYNTKSDSEKAQYDETALCKFMGKIMYGICFSILLWGLSEALENQLLFILGLILFIIIVIFAIVYMNTGSRFKRKSDGR</sequence>
<dbReference type="Pfam" id="PF12650">
    <property type="entry name" value="DUF3784"/>
    <property type="match status" value="1"/>
</dbReference>
<dbReference type="AlphaFoldDB" id="A0A443J0I8"/>
<keyword evidence="1" id="KW-0812">Transmembrane</keyword>
<dbReference type="RefSeq" id="WP_120069970.1">
    <property type="nucleotide sequence ID" value="NZ_CP126113.1"/>
</dbReference>
<keyword evidence="3" id="KW-1185">Reference proteome</keyword>
<evidence type="ECO:0000256" key="1">
    <source>
        <dbReference type="SAM" id="Phobius"/>
    </source>
</evidence>
<feature type="transmembrane region" description="Helical" evidence="1">
    <location>
        <begin position="52"/>
        <end position="70"/>
    </location>
</feature>
<name>A0A443J0I8_9BACI</name>
<evidence type="ECO:0000313" key="3">
    <source>
        <dbReference type="Proteomes" id="UP000273811"/>
    </source>
</evidence>
<comment type="caution">
    <text evidence="2">The sequence shown here is derived from an EMBL/GenBank/DDBJ whole genome shotgun (WGS) entry which is preliminary data.</text>
</comment>
<keyword evidence="1" id="KW-1133">Transmembrane helix</keyword>
<protein>
    <submittedName>
        <fullName evidence="2">DUF3784 domain-containing protein</fullName>
    </submittedName>
</protein>
<dbReference type="InterPro" id="IPR017259">
    <property type="entry name" value="UCP037672"/>
</dbReference>
<evidence type="ECO:0000313" key="2">
    <source>
        <dbReference type="EMBL" id="RWR13949.1"/>
    </source>
</evidence>
<reference evidence="2" key="1">
    <citation type="submission" date="2018-12" db="EMBL/GenBank/DDBJ databases">
        <authorList>
            <person name="Sun L."/>
            <person name="Chen Z."/>
        </authorList>
    </citation>
    <scope>NUCLEOTIDE SEQUENCE [LARGE SCALE GENOMIC DNA]</scope>
    <source>
        <strain evidence="2">DSM 16012</strain>
    </source>
</reference>
<feature type="transmembrane region" description="Helical" evidence="1">
    <location>
        <begin position="76"/>
        <end position="97"/>
    </location>
</feature>
<dbReference type="GeneID" id="56390712"/>
<keyword evidence="1" id="KW-0472">Membrane</keyword>
<dbReference type="Proteomes" id="UP000273811">
    <property type="component" value="Unassembled WGS sequence"/>
</dbReference>
<proteinExistence type="predicted"/>
<feature type="transmembrane region" description="Helical" evidence="1">
    <location>
        <begin position="6"/>
        <end position="31"/>
    </location>
</feature>
<organism evidence="2 3">
    <name type="scientific">Siminovitchia fortis</name>
    <dbReference type="NCBI Taxonomy" id="254758"/>
    <lineage>
        <taxon>Bacteria</taxon>
        <taxon>Bacillati</taxon>
        <taxon>Bacillota</taxon>
        <taxon>Bacilli</taxon>
        <taxon>Bacillales</taxon>
        <taxon>Bacillaceae</taxon>
        <taxon>Siminovitchia</taxon>
    </lineage>
</organism>
<dbReference type="OrthoDB" id="2082701at2"/>
<gene>
    <name evidence="2" type="ORF">D4N35_003340</name>
</gene>